<evidence type="ECO:0000313" key="1">
    <source>
        <dbReference type="EMBL" id="TSD08693.1"/>
    </source>
</evidence>
<accession>A0A554MU83</accession>
<dbReference type="InterPro" id="IPR027417">
    <property type="entry name" value="P-loop_NTPase"/>
</dbReference>
<gene>
    <name evidence="1" type="ORF">DP107_18665</name>
</gene>
<reference evidence="1 2" key="1">
    <citation type="submission" date="2018-06" db="EMBL/GenBank/DDBJ databases">
        <title>Natronomonas sp. F16-60 a new haloarchaeon isolated from a solar saltern of Isla Cristina, Huelva, Spain.</title>
        <authorList>
            <person name="Duran-Viseras A."/>
            <person name="Sanchez-Porro C."/>
            <person name="Ventosa A."/>
        </authorList>
    </citation>
    <scope>NUCLEOTIDE SEQUENCE [LARGE SCALE GENOMIC DNA]</scope>
    <source>
        <strain evidence="1 2">F16-60</strain>
    </source>
</reference>
<dbReference type="Proteomes" id="UP000319894">
    <property type="component" value="Unassembled WGS sequence"/>
</dbReference>
<sequence length="293" mass="33138">MRAILKGNSDDEPAEIAADLVQELHDTDYIEDYSQVAFLFNSTKENSNWAGPFVDALRERGIPIHNPRNKAYLEYPEIRFALGAVIRCLDLVLDGLEIRNIMGGVRNQVEEWHGDFEGCVDEYDAHALERYVTSIEAELDTIDDGESLGLTLLDVLYRILSFEPFRTWIESQESPVRGKRLGRLTQLFDSFDSVAGRSTLTASSRANSVSTMFLGDFYYLFCGYLNATDFDELLAHRPALRTESRARPCNTRLSPKILRMGGVGWPPTTVQSRGFARPTRVYTVSYPEKEECG</sequence>
<name>A0A554MU83_9EURY</name>
<comment type="caution">
    <text evidence="1">The sequence shown here is derived from an EMBL/GenBank/DDBJ whole genome shotgun (WGS) entry which is preliminary data.</text>
</comment>
<organism evidence="1 2">
    <name type="scientific">Haloglomus irregulare</name>
    <dbReference type="NCBI Taxonomy" id="2234134"/>
    <lineage>
        <taxon>Archaea</taxon>
        <taxon>Methanobacteriati</taxon>
        <taxon>Methanobacteriota</taxon>
        <taxon>Stenosarchaea group</taxon>
        <taxon>Halobacteria</taxon>
        <taxon>Halobacteriales</taxon>
        <taxon>Natronomonadaceae</taxon>
        <taxon>Haloglomus</taxon>
    </lineage>
</organism>
<dbReference type="InParanoid" id="A0A554MU83"/>
<dbReference type="SUPFAM" id="SSF52540">
    <property type="entry name" value="P-loop containing nucleoside triphosphate hydrolases"/>
    <property type="match status" value="1"/>
</dbReference>
<dbReference type="AlphaFoldDB" id="A0A554MU83"/>
<dbReference type="RefSeq" id="WP_144263610.1">
    <property type="nucleotide sequence ID" value="NZ_QMDX01000029.1"/>
</dbReference>
<evidence type="ECO:0000313" key="2">
    <source>
        <dbReference type="Proteomes" id="UP000319894"/>
    </source>
</evidence>
<dbReference type="EMBL" id="QMDX01000029">
    <property type="protein sequence ID" value="TSD08693.1"/>
    <property type="molecule type" value="Genomic_DNA"/>
</dbReference>
<proteinExistence type="predicted"/>
<protein>
    <submittedName>
        <fullName evidence="1">Uncharacterized protein</fullName>
    </submittedName>
</protein>
<keyword evidence="2" id="KW-1185">Reference proteome</keyword>